<dbReference type="AlphaFoldDB" id="A0A2T1A0T4"/>
<reference evidence="2 3" key="1">
    <citation type="submission" date="2018-03" db="EMBL/GenBank/DDBJ databases">
        <title>Genomic Encyclopedia of Archaeal and Bacterial Type Strains, Phase II (KMG-II): from individual species to whole genera.</title>
        <authorList>
            <person name="Goeker M."/>
        </authorList>
    </citation>
    <scope>NUCLEOTIDE SEQUENCE [LARGE SCALE GENOMIC DNA]</scope>
    <source>
        <strain evidence="2 3">DSM 100065</strain>
    </source>
</reference>
<organism evidence="2 3">
    <name type="scientific">Antricoccus suffuscus</name>
    <dbReference type="NCBI Taxonomy" id="1629062"/>
    <lineage>
        <taxon>Bacteria</taxon>
        <taxon>Bacillati</taxon>
        <taxon>Actinomycetota</taxon>
        <taxon>Actinomycetes</taxon>
        <taxon>Geodermatophilales</taxon>
        <taxon>Antricoccaceae</taxon>
        <taxon>Antricoccus</taxon>
    </lineage>
</organism>
<dbReference type="Gene3D" id="3.20.20.140">
    <property type="entry name" value="Metal-dependent hydrolases"/>
    <property type="match status" value="1"/>
</dbReference>
<dbReference type="GO" id="GO:0016787">
    <property type="term" value="F:hydrolase activity"/>
    <property type="evidence" value="ECO:0007669"/>
    <property type="project" value="UniProtKB-KW"/>
</dbReference>
<sequence>MVADRSYTPPPATEADYLAMLDATGMGRGVLVQISVNGTDNSYMLTALRHNSDRLRGVAVVDPSIGASELADLHAAGVRGTRLNVLFGGGVGFDGMETLAAKVAPLGWHLQLLVDARQLPELMPRLTKLPVPVVIDHMGHMPADLGVDHPAFVSLLTLVRDHGGWVKLSGAYRIDPQAPTYPAASAFAAALVAAAPTRCVYGSDWPHVAPPYAMPDTGWMRNLIGDWIPDPEVRHLVLVDNPARLYDFTA</sequence>
<accession>A0A2T1A0T4</accession>
<dbReference type="InterPro" id="IPR032466">
    <property type="entry name" value="Metal_Hydrolase"/>
</dbReference>
<dbReference type="EMBL" id="PVUE01000006">
    <property type="protein sequence ID" value="PRZ42220.1"/>
    <property type="molecule type" value="Genomic_DNA"/>
</dbReference>
<dbReference type="PANTHER" id="PTHR35563:SF2">
    <property type="entry name" value="BARREL METAL-DEPENDENT HYDROLASE, PUTATIVE (AFU_ORTHOLOGUE AFUA_1G16240)-RELATED"/>
    <property type="match status" value="1"/>
</dbReference>
<evidence type="ECO:0000313" key="2">
    <source>
        <dbReference type="EMBL" id="PRZ42220.1"/>
    </source>
</evidence>
<gene>
    <name evidence="2" type="ORF">CLV47_10691</name>
</gene>
<dbReference type="Proteomes" id="UP000237752">
    <property type="component" value="Unassembled WGS sequence"/>
</dbReference>
<dbReference type="InterPro" id="IPR052358">
    <property type="entry name" value="Aro_Compnd_Degr_Hydrolases"/>
</dbReference>
<dbReference type="InterPro" id="IPR006680">
    <property type="entry name" value="Amidohydro-rel"/>
</dbReference>
<proteinExistence type="predicted"/>
<name>A0A2T1A0T4_9ACTN</name>
<protein>
    <submittedName>
        <fullName evidence="2">Putative TIM-barrel fold metal-dependent hydrolase</fullName>
    </submittedName>
</protein>
<dbReference type="SUPFAM" id="SSF51556">
    <property type="entry name" value="Metallo-dependent hydrolases"/>
    <property type="match status" value="1"/>
</dbReference>
<feature type="domain" description="Amidohydrolase-related" evidence="1">
    <location>
        <begin position="3"/>
        <end position="248"/>
    </location>
</feature>
<dbReference type="PANTHER" id="PTHR35563">
    <property type="entry name" value="BARREL METAL-DEPENDENT HYDROLASE, PUTATIVE (AFU_ORTHOLOGUE AFUA_1G16240)-RELATED"/>
    <property type="match status" value="1"/>
</dbReference>
<evidence type="ECO:0000313" key="3">
    <source>
        <dbReference type="Proteomes" id="UP000237752"/>
    </source>
</evidence>
<keyword evidence="3" id="KW-1185">Reference proteome</keyword>
<comment type="caution">
    <text evidence="2">The sequence shown here is derived from an EMBL/GenBank/DDBJ whole genome shotgun (WGS) entry which is preliminary data.</text>
</comment>
<keyword evidence="2" id="KW-0378">Hydrolase</keyword>
<dbReference type="Pfam" id="PF04909">
    <property type="entry name" value="Amidohydro_2"/>
    <property type="match status" value="1"/>
</dbReference>
<evidence type="ECO:0000259" key="1">
    <source>
        <dbReference type="Pfam" id="PF04909"/>
    </source>
</evidence>